<feature type="compositionally biased region" description="Low complexity" evidence="6">
    <location>
        <begin position="289"/>
        <end position="300"/>
    </location>
</feature>
<keyword evidence="4" id="KW-0804">Transcription</keyword>
<dbReference type="GO" id="GO:0010468">
    <property type="term" value="P:regulation of gene expression"/>
    <property type="evidence" value="ECO:0007669"/>
    <property type="project" value="UniProtKB-ARBA"/>
</dbReference>
<evidence type="ECO:0000313" key="8">
    <source>
        <dbReference type="Proteomes" id="UP001222932"/>
    </source>
</evidence>
<comment type="caution">
    <text evidence="7">The sequence shown here is derived from an EMBL/GenBank/DDBJ whole genome shotgun (WGS) entry which is preliminary data.</text>
</comment>
<reference evidence="7" key="2">
    <citation type="submission" date="2023-06" db="EMBL/GenBank/DDBJ databases">
        <authorList>
            <person name="Kobayashi Y."/>
            <person name="Kayamori A."/>
            <person name="Aoki K."/>
            <person name="Shiwa Y."/>
            <person name="Fujita N."/>
            <person name="Sugita T."/>
            <person name="Iwasaki W."/>
            <person name="Tanaka N."/>
            <person name="Takashima M."/>
        </authorList>
    </citation>
    <scope>NUCLEOTIDE SEQUENCE</scope>
    <source>
        <strain evidence="7">HIS016</strain>
    </source>
</reference>
<feature type="region of interest" description="Disordered" evidence="6">
    <location>
        <begin position="234"/>
        <end position="275"/>
    </location>
</feature>
<dbReference type="EMBL" id="BTCM01000003">
    <property type="protein sequence ID" value="GMK57120.1"/>
    <property type="molecule type" value="Genomic_DNA"/>
</dbReference>
<protein>
    <submittedName>
        <fullName evidence="7">Uncharacterized protein</fullName>
    </submittedName>
</protein>
<dbReference type="AlphaFoldDB" id="A0AAD3TUE8"/>
<dbReference type="Proteomes" id="UP001222932">
    <property type="component" value="Unassembled WGS sequence"/>
</dbReference>
<keyword evidence="5" id="KW-0539">Nucleus</keyword>
<dbReference type="PANTHER" id="PTHR21964">
    <property type="entry name" value="BREAST CANCER METASTASIS-SUPPRESSOR 1"/>
    <property type="match status" value="1"/>
</dbReference>
<dbReference type="GO" id="GO:0005654">
    <property type="term" value="C:nucleoplasm"/>
    <property type="evidence" value="ECO:0007669"/>
    <property type="project" value="UniProtKB-ARBA"/>
</dbReference>
<dbReference type="InterPro" id="IPR013907">
    <property type="entry name" value="Sds3"/>
</dbReference>
<evidence type="ECO:0000256" key="6">
    <source>
        <dbReference type="SAM" id="MobiDB-lite"/>
    </source>
</evidence>
<evidence type="ECO:0000256" key="3">
    <source>
        <dbReference type="ARBA" id="ARBA00023015"/>
    </source>
</evidence>
<dbReference type="SMART" id="SM01401">
    <property type="entry name" value="Sds3"/>
    <property type="match status" value="1"/>
</dbReference>
<name>A0AAD3TUE8_9TREE</name>
<feature type="compositionally biased region" description="Basic and acidic residues" evidence="6">
    <location>
        <begin position="310"/>
        <end position="327"/>
    </location>
</feature>
<keyword evidence="2" id="KW-0678">Repressor</keyword>
<feature type="region of interest" description="Disordered" evidence="6">
    <location>
        <begin position="289"/>
        <end position="344"/>
    </location>
</feature>
<feature type="compositionally biased region" description="Basic and acidic residues" evidence="6">
    <location>
        <begin position="23"/>
        <end position="33"/>
    </location>
</feature>
<sequence>MSRPHTAAHAAPPSNLLPPQATESKRDRKRRETVNKIELLHSTSWQHRDDKFSQQYKEYHNENKAVNTQPPTSQRYLLRLYPKSIERDAFLQRSETHYEYASEQAERMYKSERSQIEQQYWEARDQIRSRLLAAIDERRRKLTAEKEGGDIVSEALLEAQTRPRPRRAPFTSRVEPRSISSRTGTPLNLRSGGDSGTSSPPEGPKNSDDLMLHNLLAPQLAVINTDDILSRDSSVLTVKPPPNGFQAGIQGTKRGRGKGADGDKETGTAAGTGAGSAIANGQASAQAAAGGKRTATTQTQSGWVLGKALNDMKRMEEATILERESDWSRIQGTQTGRGRRARGD</sequence>
<gene>
    <name evidence="7" type="ORF">CspeluHIS016_0309600</name>
</gene>
<proteinExistence type="predicted"/>
<keyword evidence="8" id="KW-1185">Reference proteome</keyword>
<evidence type="ECO:0000256" key="2">
    <source>
        <dbReference type="ARBA" id="ARBA00022491"/>
    </source>
</evidence>
<feature type="region of interest" description="Disordered" evidence="6">
    <location>
        <begin position="153"/>
        <end position="210"/>
    </location>
</feature>
<evidence type="ECO:0000256" key="1">
    <source>
        <dbReference type="ARBA" id="ARBA00004123"/>
    </source>
</evidence>
<evidence type="ECO:0000256" key="5">
    <source>
        <dbReference type="ARBA" id="ARBA00023242"/>
    </source>
</evidence>
<evidence type="ECO:0000256" key="4">
    <source>
        <dbReference type="ARBA" id="ARBA00023163"/>
    </source>
</evidence>
<accession>A0AAD3TUE8</accession>
<comment type="subcellular location">
    <subcellularLocation>
        <location evidence="1">Nucleus</location>
    </subcellularLocation>
</comment>
<evidence type="ECO:0000313" key="7">
    <source>
        <dbReference type="EMBL" id="GMK57120.1"/>
    </source>
</evidence>
<feature type="region of interest" description="Disordered" evidence="6">
    <location>
        <begin position="1"/>
        <end position="33"/>
    </location>
</feature>
<reference evidence="7" key="1">
    <citation type="journal article" date="2023" name="BMC Genomics">
        <title>Chromosome-level genome assemblies of Cutaneotrichosporon spp. (Trichosporonales, Basidiomycota) reveal imbalanced evolution between nucleotide sequences and chromosome synteny.</title>
        <authorList>
            <person name="Kobayashi Y."/>
            <person name="Kayamori A."/>
            <person name="Aoki K."/>
            <person name="Shiwa Y."/>
            <person name="Matsutani M."/>
            <person name="Fujita N."/>
            <person name="Sugita T."/>
            <person name="Iwasaki W."/>
            <person name="Tanaka N."/>
            <person name="Takashima M."/>
        </authorList>
    </citation>
    <scope>NUCLEOTIDE SEQUENCE</scope>
    <source>
        <strain evidence="7">HIS016</strain>
    </source>
</reference>
<feature type="compositionally biased region" description="Polar residues" evidence="6">
    <location>
        <begin position="178"/>
        <end position="188"/>
    </location>
</feature>
<keyword evidence="3" id="KW-0805">Transcription regulation</keyword>
<organism evidence="7 8">
    <name type="scientific">Cutaneotrichosporon spelunceum</name>
    <dbReference type="NCBI Taxonomy" id="1672016"/>
    <lineage>
        <taxon>Eukaryota</taxon>
        <taxon>Fungi</taxon>
        <taxon>Dikarya</taxon>
        <taxon>Basidiomycota</taxon>
        <taxon>Agaricomycotina</taxon>
        <taxon>Tremellomycetes</taxon>
        <taxon>Trichosporonales</taxon>
        <taxon>Trichosporonaceae</taxon>
        <taxon>Cutaneotrichosporon</taxon>
    </lineage>
</organism>
<dbReference type="Pfam" id="PF08598">
    <property type="entry name" value="Sds3"/>
    <property type="match status" value="1"/>
</dbReference>